<dbReference type="Proteomes" id="UP000030758">
    <property type="component" value="Unassembled WGS sequence"/>
</dbReference>
<feature type="compositionally biased region" description="Basic and acidic residues" evidence="1">
    <location>
        <begin position="28"/>
        <end position="41"/>
    </location>
</feature>
<evidence type="ECO:0000256" key="1">
    <source>
        <dbReference type="SAM" id="MobiDB-lite"/>
    </source>
</evidence>
<sequence length="79" mass="8797">MNVVSAAEEVGGKGLLDIMEDEVREHIRDNREPLTKDELGELTKSPPNSDYRSAESSEGEQPSAWTLNKLPVFSSRHKS</sequence>
<accession>A0A085N3F4</accession>
<dbReference type="EMBL" id="KL363289">
    <property type="protein sequence ID" value="KFD48611.1"/>
    <property type="molecule type" value="Genomic_DNA"/>
</dbReference>
<evidence type="ECO:0000313" key="2">
    <source>
        <dbReference type="EMBL" id="KFD48611.1"/>
    </source>
</evidence>
<evidence type="ECO:0000313" key="4">
    <source>
        <dbReference type="Proteomes" id="UP000030764"/>
    </source>
</evidence>
<protein>
    <submittedName>
        <fullName evidence="3">Uncharacterized protein</fullName>
    </submittedName>
</protein>
<keyword evidence="4" id="KW-1185">Reference proteome</keyword>
<dbReference type="Proteomes" id="UP000030764">
    <property type="component" value="Unassembled WGS sequence"/>
</dbReference>
<gene>
    <name evidence="2" type="ORF">M513_10545</name>
    <name evidence="3" type="ORF">M514_10545</name>
</gene>
<reference evidence="3 4" key="1">
    <citation type="journal article" date="2014" name="Nat. Genet.">
        <title>Genome and transcriptome of the porcine whipworm Trichuris suis.</title>
        <authorList>
            <person name="Jex A.R."/>
            <person name="Nejsum P."/>
            <person name="Schwarz E.M."/>
            <person name="Hu L."/>
            <person name="Young N.D."/>
            <person name="Hall R.S."/>
            <person name="Korhonen P.K."/>
            <person name="Liao S."/>
            <person name="Thamsborg S."/>
            <person name="Xia J."/>
            <person name="Xu P."/>
            <person name="Wang S."/>
            <person name="Scheerlinck J.P."/>
            <person name="Hofmann A."/>
            <person name="Sternberg P.W."/>
            <person name="Wang J."/>
            <person name="Gasser R.B."/>
        </authorList>
    </citation>
    <scope>NUCLEOTIDE SEQUENCE [LARGE SCALE GENOMIC DNA]</scope>
    <source>
        <strain evidence="3">DCEP-RM93F</strain>
        <strain evidence="2">DCEP-RM93M</strain>
    </source>
</reference>
<dbReference type="AlphaFoldDB" id="A0A085N3F4"/>
<proteinExistence type="predicted"/>
<feature type="region of interest" description="Disordered" evidence="1">
    <location>
        <begin position="28"/>
        <end position="79"/>
    </location>
</feature>
<evidence type="ECO:0000313" key="3">
    <source>
        <dbReference type="EMBL" id="KFD64000.1"/>
    </source>
</evidence>
<organism evidence="3">
    <name type="scientific">Trichuris suis</name>
    <name type="common">pig whipworm</name>
    <dbReference type="NCBI Taxonomy" id="68888"/>
    <lineage>
        <taxon>Eukaryota</taxon>
        <taxon>Metazoa</taxon>
        <taxon>Ecdysozoa</taxon>
        <taxon>Nematoda</taxon>
        <taxon>Enoplea</taxon>
        <taxon>Dorylaimia</taxon>
        <taxon>Trichinellida</taxon>
        <taxon>Trichuridae</taxon>
        <taxon>Trichuris</taxon>
    </lineage>
</organism>
<name>A0A085N3F4_9BILA</name>
<dbReference type="EMBL" id="KL367563">
    <property type="protein sequence ID" value="KFD64000.1"/>
    <property type="molecule type" value="Genomic_DNA"/>
</dbReference>
<feature type="compositionally biased region" description="Polar residues" evidence="1">
    <location>
        <begin position="45"/>
        <end position="66"/>
    </location>
</feature>